<dbReference type="GO" id="GO:0044281">
    <property type="term" value="P:small molecule metabolic process"/>
    <property type="evidence" value="ECO:0007669"/>
    <property type="project" value="UniProtKB-ARBA"/>
</dbReference>
<dbReference type="GO" id="GO:0046872">
    <property type="term" value="F:metal ion binding"/>
    <property type="evidence" value="ECO:0007669"/>
    <property type="project" value="UniProtKB-KW"/>
</dbReference>
<sequence length="229" mass="24235">MSAAPARWLPAGTVYGTLLNFRREWDLWAPKMTEAPYKAAPKAPVLYVKTANTFTPCGADIAVPGEVEVGAALGLVIGDFEPNLPPALDGQAQAAINKRVTGCVLLADLSLPHPSYYRPPIKFRNRDGFLGCGPASVPLALADIAALKLEVRVNGQAMQTVDLSTLVRDAATLLADVGEFMTLQPGDVLMLGTDCLPDGARPRARAGDRIEISAPGFAPLHHTLIAEAT</sequence>
<name>A0A853IVU8_9BURK</name>
<dbReference type="InterPro" id="IPR051121">
    <property type="entry name" value="FAH"/>
</dbReference>
<dbReference type="SUPFAM" id="SSF56529">
    <property type="entry name" value="FAH"/>
    <property type="match status" value="1"/>
</dbReference>
<comment type="similarity">
    <text evidence="1">Belongs to the FAH family.</text>
</comment>
<dbReference type="AlphaFoldDB" id="A0A853IVU8"/>
<gene>
    <name evidence="4" type="ORF">H0I39_11660</name>
</gene>
<keyword evidence="4" id="KW-0378">Hydrolase</keyword>
<proteinExistence type="inferred from homology"/>
<dbReference type="PANTHER" id="PTHR42796">
    <property type="entry name" value="FUMARYLACETOACETATE HYDROLASE DOMAIN-CONTAINING PROTEIN 2A-RELATED"/>
    <property type="match status" value="1"/>
</dbReference>
<evidence type="ECO:0000256" key="2">
    <source>
        <dbReference type="ARBA" id="ARBA00022723"/>
    </source>
</evidence>
<accession>A0A853IVU8</accession>
<dbReference type="Proteomes" id="UP000589716">
    <property type="component" value="Unassembled WGS sequence"/>
</dbReference>
<comment type="caution">
    <text evidence="4">The sequence shown here is derived from an EMBL/GenBank/DDBJ whole genome shotgun (WGS) entry which is preliminary data.</text>
</comment>
<reference evidence="4 5" key="1">
    <citation type="submission" date="2020-07" db="EMBL/GenBank/DDBJ databases">
        <authorList>
            <person name="Maaloum M."/>
        </authorList>
    </citation>
    <scope>NUCLEOTIDE SEQUENCE [LARGE SCALE GENOMIC DNA]</scope>
    <source>
        <strain evidence="4 5">GCS-AN-3</strain>
    </source>
</reference>
<dbReference type="RefSeq" id="WP_180550590.1">
    <property type="nucleotide sequence ID" value="NZ_JACCKX010000001.1"/>
</dbReference>
<dbReference type="GO" id="GO:0016787">
    <property type="term" value="F:hydrolase activity"/>
    <property type="evidence" value="ECO:0007669"/>
    <property type="project" value="UniProtKB-KW"/>
</dbReference>
<dbReference type="Gene3D" id="3.90.850.10">
    <property type="entry name" value="Fumarylacetoacetase-like, C-terminal domain"/>
    <property type="match status" value="1"/>
</dbReference>
<dbReference type="EMBL" id="JACCKX010000001">
    <property type="protein sequence ID" value="NZA02241.1"/>
    <property type="molecule type" value="Genomic_DNA"/>
</dbReference>
<dbReference type="InterPro" id="IPR011234">
    <property type="entry name" value="Fumarylacetoacetase-like_C"/>
</dbReference>
<dbReference type="InterPro" id="IPR036663">
    <property type="entry name" value="Fumarylacetoacetase_C_sf"/>
</dbReference>
<evidence type="ECO:0000313" key="4">
    <source>
        <dbReference type="EMBL" id="NZA02241.1"/>
    </source>
</evidence>
<feature type="domain" description="Fumarylacetoacetase-like C-terminal" evidence="3">
    <location>
        <begin position="13"/>
        <end position="224"/>
    </location>
</feature>
<protein>
    <submittedName>
        <fullName evidence="4">Fumarylacetoacetate hydrolase family protein</fullName>
    </submittedName>
</protein>
<evidence type="ECO:0000256" key="1">
    <source>
        <dbReference type="ARBA" id="ARBA00010211"/>
    </source>
</evidence>
<keyword evidence="5" id="KW-1185">Reference proteome</keyword>
<evidence type="ECO:0000313" key="5">
    <source>
        <dbReference type="Proteomes" id="UP000589716"/>
    </source>
</evidence>
<keyword evidence="2" id="KW-0479">Metal-binding</keyword>
<evidence type="ECO:0000259" key="3">
    <source>
        <dbReference type="Pfam" id="PF01557"/>
    </source>
</evidence>
<organism evidence="4 5">
    <name type="scientific">Ottowia beijingensis</name>
    <dbReference type="NCBI Taxonomy" id="1207057"/>
    <lineage>
        <taxon>Bacteria</taxon>
        <taxon>Pseudomonadati</taxon>
        <taxon>Pseudomonadota</taxon>
        <taxon>Betaproteobacteria</taxon>
        <taxon>Burkholderiales</taxon>
        <taxon>Comamonadaceae</taxon>
        <taxon>Ottowia</taxon>
    </lineage>
</organism>
<dbReference type="Pfam" id="PF01557">
    <property type="entry name" value="FAA_hydrolase"/>
    <property type="match status" value="1"/>
</dbReference>